<feature type="compositionally biased region" description="Basic and acidic residues" evidence="1">
    <location>
        <begin position="298"/>
        <end position="311"/>
    </location>
</feature>
<keyword evidence="3" id="KW-1185">Reference proteome</keyword>
<reference evidence="2 3" key="1">
    <citation type="submission" date="2016-03" db="EMBL/GenBank/DDBJ databases">
        <title>Draft genome sequence of the Fonsecaea monophora CBS 269.37.</title>
        <authorList>
            <person name="Bombassaro A."/>
            <person name="Vinicius W.A."/>
            <person name="De Hoog S."/>
            <person name="Sun J."/>
            <person name="Souza E.M."/>
            <person name="Raittz R.T."/>
            <person name="Costa F."/>
            <person name="Leao A.C."/>
            <person name="Tadra-Sfeir M.Z."/>
            <person name="Baura V."/>
            <person name="Balsanelli E."/>
            <person name="Pedrosa F.O."/>
            <person name="Moreno L.F."/>
            <person name="Steffens M.B."/>
            <person name="Xi L."/>
            <person name="Bocca A.L."/>
            <person name="Felipe M.S."/>
            <person name="Teixeira M."/>
            <person name="Telles Filho F.Q."/>
            <person name="Azevedo C.M."/>
            <person name="Gomes R."/>
            <person name="Vicente V.A."/>
        </authorList>
    </citation>
    <scope>NUCLEOTIDE SEQUENCE [LARGE SCALE GENOMIC DNA]</scope>
    <source>
        <strain evidence="2 3">CBS 269.37</strain>
    </source>
</reference>
<evidence type="ECO:0000313" key="2">
    <source>
        <dbReference type="EMBL" id="OAG44893.1"/>
    </source>
</evidence>
<feature type="compositionally biased region" description="Low complexity" evidence="1">
    <location>
        <begin position="312"/>
        <end position="330"/>
    </location>
</feature>
<name>A0A177FKQ1_9EURO</name>
<sequence length="336" mass="37542">MAAYQEVVSDLSCRCNYNSHTDAESSCTASSVVSAENLYRVTSEAQTRVKQEFEPATIPASAASASATSFALHSHQLLGWKTSEDQPRVPLFCINAQGWDCPLTTLLDTGANVTVARFSVAQRGNMRIFPLDHPVPLLKFDGEEKSSHQYALQDEPILEVYARPQGNRGLRPLPVVRDENADCCTITSALYNTYRLDLTSYPPEDDYSCHHASHSARVGLYLNRGMITYPVAFCVLEGSEMVAVMTGKESCWSKQVTGNRIAAIVSLRSQEELEELERKQAADFEIMLRECEEESQREAAEFRAMDERDAALQRQRQQAQVQQAQAQQAQAHRRAQ</sequence>
<evidence type="ECO:0000256" key="1">
    <source>
        <dbReference type="SAM" id="MobiDB-lite"/>
    </source>
</evidence>
<dbReference type="GeneID" id="34596037"/>
<accession>A0A177FKQ1</accession>
<comment type="caution">
    <text evidence="2">The sequence shown here is derived from an EMBL/GenBank/DDBJ whole genome shotgun (WGS) entry which is preliminary data.</text>
</comment>
<dbReference type="RefSeq" id="XP_022516845.1">
    <property type="nucleotide sequence ID" value="XM_022650842.1"/>
</dbReference>
<proteinExistence type="predicted"/>
<dbReference type="OrthoDB" id="4160941at2759"/>
<organism evidence="2 3">
    <name type="scientific">Fonsecaea monophora</name>
    <dbReference type="NCBI Taxonomy" id="254056"/>
    <lineage>
        <taxon>Eukaryota</taxon>
        <taxon>Fungi</taxon>
        <taxon>Dikarya</taxon>
        <taxon>Ascomycota</taxon>
        <taxon>Pezizomycotina</taxon>
        <taxon>Eurotiomycetes</taxon>
        <taxon>Chaetothyriomycetidae</taxon>
        <taxon>Chaetothyriales</taxon>
        <taxon>Herpotrichiellaceae</taxon>
        <taxon>Fonsecaea</taxon>
    </lineage>
</organism>
<protein>
    <submittedName>
        <fullName evidence="2">Uncharacterized protein</fullName>
    </submittedName>
</protein>
<evidence type="ECO:0000313" key="3">
    <source>
        <dbReference type="Proteomes" id="UP000077002"/>
    </source>
</evidence>
<feature type="region of interest" description="Disordered" evidence="1">
    <location>
        <begin position="298"/>
        <end position="336"/>
    </location>
</feature>
<dbReference type="Proteomes" id="UP000077002">
    <property type="component" value="Unassembled WGS sequence"/>
</dbReference>
<gene>
    <name evidence="2" type="ORF">AYO21_00855</name>
</gene>
<dbReference type="AlphaFoldDB" id="A0A177FKQ1"/>
<dbReference type="EMBL" id="LVKK01000003">
    <property type="protein sequence ID" value="OAG44893.1"/>
    <property type="molecule type" value="Genomic_DNA"/>
</dbReference>